<reference evidence="2" key="1">
    <citation type="journal article" date="2005" name="Nature">
        <title>The map-based sequence of the rice genome.</title>
        <authorList>
            <consortium name="International rice genome sequencing project (IRGSP)"/>
            <person name="Matsumoto T."/>
            <person name="Wu J."/>
            <person name="Kanamori H."/>
            <person name="Katayose Y."/>
            <person name="Fujisawa M."/>
            <person name="Namiki N."/>
            <person name="Mizuno H."/>
            <person name="Yamamoto K."/>
            <person name="Antonio B.A."/>
            <person name="Baba T."/>
            <person name="Sakata K."/>
            <person name="Nagamura Y."/>
            <person name="Aoki H."/>
            <person name="Arikawa K."/>
            <person name="Arita K."/>
            <person name="Bito T."/>
            <person name="Chiden Y."/>
            <person name="Fujitsuka N."/>
            <person name="Fukunaka R."/>
            <person name="Hamada M."/>
            <person name="Harada C."/>
            <person name="Hayashi A."/>
            <person name="Hijishita S."/>
            <person name="Honda M."/>
            <person name="Hosokawa S."/>
            <person name="Ichikawa Y."/>
            <person name="Idonuma A."/>
            <person name="Iijima M."/>
            <person name="Ikeda M."/>
            <person name="Ikeno M."/>
            <person name="Ito K."/>
            <person name="Ito S."/>
            <person name="Ito T."/>
            <person name="Ito Y."/>
            <person name="Ito Y."/>
            <person name="Iwabuchi A."/>
            <person name="Kamiya K."/>
            <person name="Karasawa W."/>
            <person name="Kurita K."/>
            <person name="Katagiri S."/>
            <person name="Kikuta A."/>
            <person name="Kobayashi H."/>
            <person name="Kobayashi N."/>
            <person name="Machita K."/>
            <person name="Maehara T."/>
            <person name="Masukawa M."/>
            <person name="Mizubayashi T."/>
            <person name="Mukai Y."/>
            <person name="Nagasaki H."/>
            <person name="Nagata Y."/>
            <person name="Naito S."/>
            <person name="Nakashima M."/>
            <person name="Nakama Y."/>
            <person name="Nakamichi Y."/>
            <person name="Nakamura M."/>
            <person name="Meguro A."/>
            <person name="Negishi M."/>
            <person name="Ohta I."/>
            <person name="Ohta T."/>
            <person name="Okamoto M."/>
            <person name="Ono N."/>
            <person name="Saji S."/>
            <person name="Sakaguchi M."/>
            <person name="Sakai K."/>
            <person name="Shibata M."/>
            <person name="Shimokawa T."/>
            <person name="Song J."/>
            <person name="Takazaki Y."/>
            <person name="Terasawa K."/>
            <person name="Tsugane M."/>
            <person name="Tsuji K."/>
            <person name="Ueda S."/>
            <person name="Waki K."/>
            <person name="Yamagata H."/>
            <person name="Yamamoto M."/>
            <person name="Yamamoto S."/>
            <person name="Yamane H."/>
            <person name="Yoshiki S."/>
            <person name="Yoshihara R."/>
            <person name="Yukawa K."/>
            <person name="Zhong H."/>
            <person name="Yano M."/>
            <person name="Yuan Q."/>
            <person name="Ouyang S."/>
            <person name="Liu J."/>
            <person name="Jones K.M."/>
            <person name="Gansberger K."/>
            <person name="Moffat K."/>
            <person name="Hill J."/>
            <person name="Bera J."/>
            <person name="Fadrosh D."/>
            <person name="Jin S."/>
            <person name="Johri S."/>
            <person name="Kim M."/>
            <person name="Overton L."/>
            <person name="Reardon M."/>
            <person name="Tsitrin T."/>
            <person name="Vuong H."/>
            <person name="Weaver B."/>
            <person name="Ciecko A."/>
            <person name="Tallon L."/>
            <person name="Jackson J."/>
            <person name="Pai G."/>
            <person name="Aken S.V."/>
            <person name="Utterback T."/>
            <person name="Reidmuller S."/>
            <person name="Feldblyum T."/>
            <person name="Hsiao J."/>
            <person name="Zismann V."/>
            <person name="Iobst S."/>
            <person name="de Vazeille A.R."/>
            <person name="Buell C.R."/>
            <person name="Ying K."/>
            <person name="Li Y."/>
            <person name="Lu T."/>
            <person name="Huang Y."/>
            <person name="Zhao Q."/>
            <person name="Feng Q."/>
            <person name="Zhang L."/>
            <person name="Zhu J."/>
            <person name="Weng Q."/>
            <person name="Mu J."/>
            <person name="Lu Y."/>
            <person name="Fan D."/>
            <person name="Liu Y."/>
            <person name="Guan J."/>
            <person name="Zhang Y."/>
            <person name="Yu S."/>
            <person name="Liu X."/>
            <person name="Zhang Y."/>
            <person name="Hong G."/>
            <person name="Han B."/>
            <person name="Choisne N."/>
            <person name="Demange N."/>
            <person name="Orjeda G."/>
            <person name="Samain S."/>
            <person name="Cattolico L."/>
            <person name="Pelletier E."/>
            <person name="Couloux A."/>
            <person name="Segurens B."/>
            <person name="Wincker P."/>
            <person name="D'Hont A."/>
            <person name="Scarpelli C."/>
            <person name="Weissenbach J."/>
            <person name="Salanoubat M."/>
            <person name="Quetier F."/>
            <person name="Yu Y."/>
            <person name="Kim H.R."/>
            <person name="Rambo T."/>
            <person name="Currie J."/>
            <person name="Collura K."/>
            <person name="Luo M."/>
            <person name="Yang T."/>
            <person name="Ammiraju J.S.S."/>
            <person name="Engler F."/>
            <person name="Soderlund C."/>
            <person name="Wing R.A."/>
            <person name="Palmer L.E."/>
            <person name="de la Bastide M."/>
            <person name="Spiegel L."/>
            <person name="Nascimento L."/>
            <person name="Zutavern T."/>
            <person name="O'Shaughnessy A."/>
            <person name="Dike S."/>
            <person name="Dedhia N."/>
            <person name="Preston R."/>
            <person name="Balija V."/>
            <person name="McCombie W.R."/>
            <person name="Chow T."/>
            <person name="Chen H."/>
            <person name="Chung M."/>
            <person name="Chen C."/>
            <person name="Shaw J."/>
            <person name="Wu H."/>
            <person name="Hsiao K."/>
            <person name="Chao Y."/>
            <person name="Chu M."/>
            <person name="Cheng C."/>
            <person name="Hour A."/>
            <person name="Lee P."/>
            <person name="Lin S."/>
            <person name="Lin Y."/>
            <person name="Liou J."/>
            <person name="Liu S."/>
            <person name="Hsing Y."/>
            <person name="Raghuvanshi S."/>
            <person name="Mohanty A."/>
            <person name="Bharti A.K."/>
            <person name="Gaur A."/>
            <person name="Gupta V."/>
            <person name="Kumar D."/>
            <person name="Ravi V."/>
            <person name="Vij S."/>
            <person name="Kapur A."/>
            <person name="Khurana P."/>
            <person name="Khurana P."/>
            <person name="Khurana J.P."/>
            <person name="Tyagi A.K."/>
            <person name="Gaikwad K."/>
            <person name="Singh A."/>
            <person name="Dalal V."/>
            <person name="Srivastava S."/>
            <person name="Dixit A."/>
            <person name="Pal A.K."/>
            <person name="Ghazi I.A."/>
            <person name="Yadav M."/>
            <person name="Pandit A."/>
            <person name="Bhargava A."/>
            <person name="Sureshbabu K."/>
            <person name="Batra K."/>
            <person name="Sharma T.R."/>
            <person name="Mohapatra T."/>
            <person name="Singh N.K."/>
            <person name="Messing J."/>
            <person name="Nelson A.B."/>
            <person name="Fuks G."/>
            <person name="Kavchok S."/>
            <person name="Keizer G."/>
            <person name="Linton E."/>
            <person name="Llaca V."/>
            <person name="Song R."/>
            <person name="Tanyolac B."/>
            <person name="Young S."/>
            <person name="Ho-Il K."/>
            <person name="Hahn J.H."/>
            <person name="Sangsakoo G."/>
            <person name="Vanavichit A."/>
            <person name="de Mattos Luiz.A.T."/>
            <person name="Zimmer P.D."/>
            <person name="Malone G."/>
            <person name="Dellagostin O."/>
            <person name="de Oliveira A.C."/>
            <person name="Bevan M."/>
            <person name="Bancroft I."/>
            <person name="Minx P."/>
            <person name="Cordum H."/>
            <person name="Wilson R."/>
            <person name="Cheng Z."/>
            <person name="Jin W."/>
            <person name="Jiang J."/>
            <person name="Leong S.A."/>
            <person name="Iwama H."/>
            <person name="Gojobori T."/>
            <person name="Itoh T."/>
            <person name="Niimura Y."/>
            <person name="Fujii Y."/>
            <person name="Habara T."/>
            <person name="Sakai H."/>
            <person name="Sato Y."/>
            <person name="Wilson G."/>
            <person name="Kumar K."/>
            <person name="McCouch S."/>
            <person name="Juretic N."/>
            <person name="Hoen D."/>
            <person name="Wright S."/>
            <person name="Bruskiewich R."/>
            <person name="Bureau T."/>
            <person name="Miyao A."/>
            <person name="Hirochika H."/>
            <person name="Nishikawa T."/>
            <person name="Kadowaki K."/>
            <person name="Sugiura M."/>
            <person name="Burr B."/>
            <person name="Sasaki T."/>
        </authorList>
    </citation>
    <scope>NUCLEOTIDE SEQUENCE [LARGE SCALE GENOMIC DNA]</scope>
    <source>
        <strain evidence="2">cv. Nipponbare</strain>
    </source>
</reference>
<proteinExistence type="predicted"/>
<evidence type="ECO:0000313" key="1">
    <source>
        <dbReference type="EMBL" id="BAT11958.1"/>
    </source>
</evidence>
<gene>
    <name evidence="1" type="ordered locus">Os10g0551000</name>
    <name evidence="1" type="ORF">OSNPB_100551000</name>
</gene>
<name>A0A0P0XWZ4_ORYSJ</name>
<dbReference type="EMBL" id="AP014966">
    <property type="protein sequence ID" value="BAT11958.1"/>
    <property type="molecule type" value="Genomic_DNA"/>
</dbReference>
<reference evidence="1 2" key="3">
    <citation type="journal article" date="2013" name="Rice">
        <title>Improvement of the Oryza sativa Nipponbare reference genome using next generation sequence and optical map data.</title>
        <authorList>
            <person name="Kawahara Y."/>
            <person name="de la Bastide M."/>
            <person name="Hamilton J.P."/>
            <person name="Kanamori H."/>
            <person name="McCombie W.R."/>
            <person name="Ouyang S."/>
            <person name="Schwartz D.C."/>
            <person name="Tanaka T."/>
            <person name="Wu J."/>
            <person name="Zhou S."/>
            <person name="Childs K.L."/>
            <person name="Davidson R.M."/>
            <person name="Lin H."/>
            <person name="Quesada-Ocampo L."/>
            <person name="Vaillancourt B."/>
            <person name="Sakai H."/>
            <person name="Lee S.S."/>
            <person name="Kim J."/>
            <person name="Numa H."/>
            <person name="Itoh T."/>
            <person name="Buell C.R."/>
            <person name="Matsumoto T."/>
        </authorList>
    </citation>
    <scope>NUCLEOTIDE SEQUENCE [LARGE SCALE GENOMIC DNA]</scope>
    <source>
        <strain evidence="2">cv. Nipponbare</strain>
    </source>
</reference>
<dbReference type="Gene3D" id="3.90.550.50">
    <property type="match status" value="1"/>
</dbReference>
<dbReference type="PANTHER" id="PTHR10811">
    <property type="entry name" value="FRINGE-RELATED"/>
    <property type="match status" value="1"/>
</dbReference>
<dbReference type="Proteomes" id="UP000059680">
    <property type="component" value="Chromosome 10"/>
</dbReference>
<dbReference type="STRING" id="39947.A0A0P0XWZ4"/>
<dbReference type="InParanoid" id="A0A0P0XWZ4"/>
<accession>A0A0P0XWZ4</accession>
<dbReference type="AlphaFoldDB" id="A0A0P0XWZ4"/>
<reference evidence="1 2" key="2">
    <citation type="journal article" date="2013" name="Plant Cell Physiol.">
        <title>Rice Annotation Project Database (RAP-DB): an integrative and interactive database for rice genomics.</title>
        <authorList>
            <person name="Sakai H."/>
            <person name="Lee S.S."/>
            <person name="Tanaka T."/>
            <person name="Numa H."/>
            <person name="Kim J."/>
            <person name="Kawahara Y."/>
            <person name="Wakimoto H."/>
            <person name="Yang C.C."/>
            <person name="Iwamoto M."/>
            <person name="Abe T."/>
            <person name="Yamada Y."/>
            <person name="Muto A."/>
            <person name="Inokuchi H."/>
            <person name="Ikemura T."/>
            <person name="Matsumoto T."/>
            <person name="Sasaki T."/>
            <person name="Itoh T."/>
        </authorList>
    </citation>
    <scope>NUCLEOTIDE SEQUENCE [LARGE SCALE GENOMIC DNA]</scope>
    <source>
        <strain evidence="2">cv. Nipponbare</strain>
    </source>
</reference>
<organism evidence="1 2">
    <name type="scientific">Oryza sativa subsp. japonica</name>
    <name type="common">Rice</name>
    <dbReference type="NCBI Taxonomy" id="39947"/>
    <lineage>
        <taxon>Eukaryota</taxon>
        <taxon>Viridiplantae</taxon>
        <taxon>Streptophyta</taxon>
        <taxon>Embryophyta</taxon>
        <taxon>Tracheophyta</taxon>
        <taxon>Spermatophyta</taxon>
        <taxon>Magnoliopsida</taxon>
        <taxon>Liliopsida</taxon>
        <taxon>Poales</taxon>
        <taxon>Poaceae</taxon>
        <taxon>BOP clade</taxon>
        <taxon>Oryzoideae</taxon>
        <taxon>Oryzeae</taxon>
        <taxon>Oryzinae</taxon>
        <taxon>Oryza</taxon>
        <taxon>Oryza sativa</taxon>
    </lineage>
</organism>
<evidence type="ECO:0000313" key="2">
    <source>
        <dbReference type="Proteomes" id="UP000059680"/>
    </source>
</evidence>
<sequence>MRSCGGAPGRCAAMSGLTSNRWGPGSPASSLCAAAPNLAQPRRSTAHLVTRVCATSRTRVVVVTFTTFPSSLKRYSTDPVLVRPDDHARWEQGAEVAAATVVVVLVEVAPPHRDNDTVFFPDNLVAVLNKYDHAEMYYVGAPSESVE</sequence>
<protein>
    <submittedName>
        <fullName evidence="1">Os10g0551000 protein</fullName>
    </submittedName>
</protein>
<keyword evidence="2" id="KW-1185">Reference proteome</keyword>
<dbReference type="PaxDb" id="39947-A0A0P0XWZ4"/>